<dbReference type="PANTHER" id="PTHR48099:SF5">
    <property type="entry name" value="C-1-TETRAHYDROFOLATE SYNTHASE, CYTOPLASMIC"/>
    <property type="match status" value="1"/>
</dbReference>
<dbReference type="FunFam" id="3.40.50.720:FF:000094">
    <property type="entry name" value="Bifunctional protein FolD"/>
    <property type="match status" value="1"/>
</dbReference>
<gene>
    <name evidence="12" type="primary">folD</name>
    <name evidence="16" type="ORF">SSP531S_16150</name>
</gene>
<dbReference type="AlphaFoldDB" id="A0A388SWH2"/>
<dbReference type="InterPro" id="IPR000672">
    <property type="entry name" value="THF_DH/CycHdrlase"/>
</dbReference>
<protein>
    <recommendedName>
        <fullName evidence="12">Bifunctional protein FolD</fullName>
    </recommendedName>
    <domain>
        <recommendedName>
            <fullName evidence="12">Methylenetetrahydrofolate dehydrogenase</fullName>
            <ecNumber evidence="12">1.5.1.5</ecNumber>
        </recommendedName>
    </domain>
    <domain>
        <recommendedName>
            <fullName evidence="12">Methenyltetrahydrofolate cyclohydrolase</fullName>
            <ecNumber evidence="12">3.5.4.9</ecNumber>
        </recommendedName>
    </domain>
</protein>
<proteinExistence type="inferred from homology"/>
<keyword evidence="5 12" id="KW-0658">Purine biosynthesis</keyword>
<dbReference type="PRINTS" id="PR00085">
    <property type="entry name" value="THFDHDRGNASE"/>
</dbReference>
<dbReference type="EMBL" id="BGZL01000004">
    <property type="protein sequence ID" value="GBQ00201.1"/>
    <property type="molecule type" value="Genomic_DNA"/>
</dbReference>
<comment type="function">
    <text evidence="12">Catalyzes the oxidation of 5,10-methylenetetrahydrofolate to 5,10-methenyltetrahydrofolate and then the hydrolysis of 5,10-methenyltetrahydrofolate to 10-formyltetrahydrofolate.</text>
</comment>
<evidence type="ECO:0000256" key="9">
    <source>
        <dbReference type="ARBA" id="ARBA00023102"/>
    </source>
</evidence>
<dbReference type="Pfam" id="PF00763">
    <property type="entry name" value="THF_DHG_CYH"/>
    <property type="match status" value="1"/>
</dbReference>
<comment type="catalytic activity">
    <reaction evidence="12">
        <text>(6R)-5,10-methenyltetrahydrofolate + H2O = (6R)-10-formyltetrahydrofolate + H(+)</text>
        <dbReference type="Rhea" id="RHEA:23700"/>
        <dbReference type="ChEBI" id="CHEBI:15377"/>
        <dbReference type="ChEBI" id="CHEBI:15378"/>
        <dbReference type="ChEBI" id="CHEBI:57455"/>
        <dbReference type="ChEBI" id="CHEBI:195366"/>
        <dbReference type="EC" id="3.5.4.9"/>
    </reaction>
</comment>
<comment type="catalytic activity">
    <reaction evidence="12">
        <text>(6R)-5,10-methylene-5,6,7,8-tetrahydrofolate + NADP(+) = (6R)-5,10-methenyltetrahydrofolate + NADPH</text>
        <dbReference type="Rhea" id="RHEA:22812"/>
        <dbReference type="ChEBI" id="CHEBI:15636"/>
        <dbReference type="ChEBI" id="CHEBI:57455"/>
        <dbReference type="ChEBI" id="CHEBI:57783"/>
        <dbReference type="ChEBI" id="CHEBI:58349"/>
        <dbReference type="EC" id="1.5.1.5"/>
    </reaction>
</comment>
<dbReference type="GO" id="GO:0035999">
    <property type="term" value="P:tetrahydrofolate interconversion"/>
    <property type="evidence" value="ECO:0007669"/>
    <property type="project" value="UniProtKB-UniRule"/>
</dbReference>
<keyword evidence="8 12" id="KW-0560">Oxidoreductase</keyword>
<comment type="caution">
    <text evidence="12">Lacks conserved residue(s) required for the propagation of feature annotation.</text>
</comment>
<evidence type="ECO:0000256" key="3">
    <source>
        <dbReference type="ARBA" id="ARBA00022563"/>
    </source>
</evidence>
<dbReference type="Proteomes" id="UP000265354">
    <property type="component" value="Unassembled WGS sequence"/>
</dbReference>
<keyword evidence="9 12" id="KW-0368">Histidine biosynthesis</keyword>
<dbReference type="CDD" id="cd01080">
    <property type="entry name" value="NAD_bind_m-THF_DH_Cyclohyd"/>
    <property type="match status" value="1"/>
</dbReference>
<feature type="region of interest" description="Disordered" evidence="13">
    <location>
        <begin position="1"/>
        <end position="74"/>
    </location>
</feature>
<keyword evidence="3 12" id="KW-0554">One-carbon metabolism</keyword>
<dbReference type="HAMAP" id="MF_01576">
    <property type="entry name" value="THF_DHG_CYH"/>
    <property type="match status" value="1"/>
</dbReference>
<evidence type="ECO:0000259" key="14">
    <source>
        <dbReference type="Pfam" id="PF00763"/>
    </source>
</evidence>
<dbReference type="EC" id="1.5.1.5" evidence="12"/>
<evidence type="ECO:0000256" key="2">
    <source>
        <dbReference type="ARBA" id="ARBA00011738"/>
    </source>
</evidence>
<feature type="binding site" evidence="12">
    <location>
        <begin position="242"/>
        <end position="244"/>
    </location>
    <ligand>
        <name>NADP(+)</name>
        <dbReference type="ChEBI" id="CHEBI:58349"/>
    </ligand>
</feature>
<evidence type="ECO:0000256" key="6">
    <source>
        <dbReference type="ARBA" id="ARBA00022801"/>
    </source>
</evidence>
<dbReference type="InterPro" id="IPR036291">
    <property type="entry name" value="NAD(P)-bd_dom_sf"/>
</dbReference>
<dbReference type="PANTHER" id="PTHR48099">
    <property type="entry name" value="C-1-TETRAHYDROFOLATE SYNTHASE, CYTOPLASMIC-RELATED"/>
    <property type="match status" value="1"/>
</dbReference>
<feature type="compositionally biased region" description="Low complexity" evidence="13">
    <location>
        <begin position="17"/>
        <end position="45"/>
    </location>
</feature>
<dbReference type="Gene3D" id="3.40.50.10860">
    <property type="entry name" value="Leucine Dehydrogenase, chain A, domain 1"/>
    <property type="match status" value="1"/>
</dbReference>
<comment type="similarity">
    <text evidence="12">Belongs to the tetrahydrofolate dehydrogenase/cyclohydrolase family.</text>
</comment>
<dbReference type="SUPFAM" id="SSF51735">
    <property type="entry name" value="NAD(P)-binding Rossmann-fold domains"/>
    <property type="match status" value="1"/>
</dbReference>
<dbReference type="EC" id="3.5.4.9" evidence="12"/>
<sequence length="362" mass="37497">MAGANSAGPYRGGAPYGAGAPHRAGAPYGAGATDAGPRRAAAARAVPPPPAPARGRRPAAPSEPDWNRGGVIREDGGMTAQILDGKATAAEIKSELAARVAALKARGIRPGLGTVLVGDDVGSRKYVAGKHRDCAEVGIGSIQRELPETATQEEIEAVVRELNENPECTGYIVQLPLPKGIDENRVLELIDPAKDADGLHPTNLGRLVLNEPAPLPCTPNGVIRLLRRYEVELNGAHVVVVGRGTTIGRSLPLMLTRRSENSTVTQCHTGTRDLSSHLRQADIIVAAAGSGHLVRPEDVRPGAAVLDVGVSRDGNGKIVGDVHPDVAQVAGWLSPNPGGVGPMTRAMLLVNVVEAAEQAAAD</sequence>
<evidence type="ECO:0000256" key="11">
    <source>
        <dbReference type="ARBA" id="ARBA00023268"/>
    </source>
</evidence>
<evidence type="ECO:0000256" key="10">
    <source>
        <dbReference type="ARBA" id="ARBA00023167"/>
    </source>
</evidence>
<feature type="domain" description="Tetrahydrofolate dehydrogenase/cyclohydrolase catalytic" evidence="14">
    <location>
        <begin position="83"/>
        <end position="197"/>
    </location>
</feature>
<accession>A0A388SWH2</accession>
<comment type="pathway">
    <text evidence="1 12">One-carbon metabolism; tetrahydrofolate interconversion.</text>
</comment>
<comment type="subunit">
    <text evidence="2 12">Homodimer.</text>
</comment>
<organism evidence="16 17">
    <name type="scientific">Streptomyces spongiicola</name>
    <dbReference type="NCBI Taxonomy" id="1690221"/>
    <lineage>
        <taxon>Bacteria</taxon>
        <taxon>Bacillati</taxon>
        <taxon>Actinomycetota</taxon>
        <taxon>Actinomycetes</taxon>
        <taxon>Kitasatosporales</taxon>
        <taxon>Streptomycetaceae</taxon>
        <taxon>Streptomyces</taxon>
    </lineage>
</organism>
<evidence type="ECO:0000256" key="7">
    <source>
        <dbReference type="ARBA" id="ARBA00022857"/>
    </source>
</evidence>
<keyword evidence="4 12" id="KW-0028">Amino-acid biosynthesis</keyword>
<dbReference type="GO" id="GO:0004477">
    <property type="term" value="F:methenyltetrahydrofolate cyclohydrolase activity"/>
    <property type="evidence" value="ECO:0007669"/>
    <property type="project" value="UniProtKB-UniRule"/>
</dbReference>
<dbReference type="InterPro" id="IPR020630">
    <property type="entry name" value="THF_DH/CycHdrlase_cat_dom"/>
</dbReference>
<reference evidence="16 17" key="1">
    <citation type="submission" date="2018-07" db="EMBL/GenBank/DDBJ databases">
        <title>Whole Genome Shotgun Sequence of Streptomyces spongiicola strain 531S.</title>
        <authorList>
            <person name="Dohra H."/>
            <person name="Kodani S."/>
        </authorList>
    </citation>
    <scope>NUCLEOTIDE SEQUENCE [LARGE SCALE GENOMIC DNA]</scope>
    <source>
        <strain evidence="16 17">531S</strain>
    </source>
</reference>
<dbReference type="GO" id="GO:0005829">
    <property type="term" value="C:cytosol"/>
    <property type="evidence" value="ECO:0007669"/>
    <property type="project" value="TreeGrafter"/>
</dbReference>
<evidence type="ECO:0000256" key="5">
    <source>
        <dbReference type="ARBA" id="ARBA00022755"/>
    </source>
</evidence>
<dbReference type="GO" id="GO:0006164">
    <property type="term" value="P:purine nucleotide biosynthetic process"/>
    <property type="evidence" value="ECO:0007669"/>
    <property type="project" value="UniProtKB-KW"/>
</dbReference>
<dbReference type="FunFam" id="3.40.50.10860:FF:000005">
    <property type="entry name" value="C-1-tetrahydrofolate synthase, cytoplasmic, putative"/>
    <property type="match status" value="1"/>
</dbReference>
<evidence type="ECO:0000313" key="17">
    <source>
        <dbReference type="Proteomes" id="UP000265354"/>
    </source>
</evidence>
<dbReference type="UniPathway" id="UPA00193"/>
<evidence type="ECO:0000313" key="16">
    <source>
        <dbReference type="EMBL" id="GBQ00201.1"/>
    </source>
</evidence>
<evidence type="ECO:0000259" key="15">
    <source>
        <dbReference type="Pfam" id="PF02882"/>
    </source>
</evidence>
<dbReference type="NCBIfam" id="NF010789">
    <property type="entry name" value="PRK14193.1"/>
    <property type="match status" value="1"/>
</dbReference>
<evidence type="ECO:0000256" key="1">
    <source>
        <dbReference type="ARBA" id="ARBA00004777"/>
    </source>
</evidence>
<keyword evidence="6 12" id="KW-0378">Hydrolase</keyword>
<comment type="caution">
    <text evidence="16">The sequence shown here is derived from an EMBL/GenBank/DDBJ whole genome shotgun (WGS) entry which is preliminary data.</text>
</comment>
<evidence type="ECO:0000256" key="4">
    <source>
        <dbReference type="ARBA" id="ARBA00022605"/>
    </source>
</evidence>
<dbReference type="GO" id="GO:0000105">
    <property type="term" value="P:L-histidine biosynthetic process"/>
    <property type="evidence" value="ECO:0007669"/>
    <property type="project" value="UniProtKB-KW"/>
</dbReference>
<evidence type="ECO:0000256" key="12">
    <source>
        <dbReference type="HAMAP-Rule" id="MF_01576"/>
    </source>
</evidence>
<dbReference type="InterPro" id="IPR046346">
    <property type="entry name" value="Aminoacid_DH-like_N_sf"/>
</dbReference>
<dbReference type="GO" id="GO:0009086">
    <property type="term" value="P:methionine biosynthetic process"/>
    <property type="evidence" value="ECO:0007669"/>
    <property type="project" value="UniProtKB-KW"/>
</dbReference>
<dbReference type="GO" id="GO:0004488">
    <property type="term" value="F:methylenetetrahydrofolate dehydrogenase (NADP+) activity"/>
    <property type="evidence" value="ECO:0007669"/>
    <property type="project" value="UniProtKB-UniRule"/>
</dbReference>
<feature type="binding site" evidence="12">
    <location>
        <position position="310"/>
    </location>
    <ligand>
        <name>NADP(+)</name>
        <dbReference type="ChEBI" id="CHEBI:58349"/>
    </ligand>
</feature>
<keyword evidence="11 12" id="KW-0511">Multifunctional enzyme</keyword>
<name>A0A388SWH2_9ACTN</name>
<dbReference type="InterPro" id="IPR020631">
    <property type="entry name" value="THF_DH/CycHdrlase_NAD-bd_dom"/>
</dbReference>
<keyword evidence="10 12" id="KW-0486">Methionine biosynthesis</keyword>
<evidence type="ECO:0000256" key="8">
    <source>
        <dbReference type="ARBA" id="ARBA00023002"/>
    </source>
</evidence>
<keyword evidence="7 12" id="KW-0521">NADP</keyword>
<dbReference type="Pfam" id="PF02882">
    <property type="entry name" value="THF_DHG_CYH_C"/>
    <property type="match status" value="1"/>
</dbReference>
<evidence type="ECO:0000256" key="13">
    <source>
        <dbReference type="SAM" id="MobiDB-lite"/>
    </source>
</evidence>
<dbReference type="SUPFAM" id="SSF53223">
    <property type="entry name" value="Aminoacid dehydrogenase-like, N-terminal domain"/>
    <property type="match status" value="1"/>
</dbReference>
<feature type="domain" description="Tetrahydrofolate dehydrogenase/cyclohydrolase NAD(P)-binding" evidence="15">
    <location>
        <begin position="216"/>
        <end position="359"/>
    </location>
</feature>
<dbReference type="Gene3D" id="3.40.50.720">
    <property type="entry name" value="NAD(P)-binding Rossmann-like Domain"/>
    <property type="match status" value="1"/>
</dbReference>